<sequence>MSAFSSLQTYEINRLQSIIQLLFPSTVRVQDVQTLDGHIHPLHQLKLSNGLQLILKFSSRPTTSLLRRERRALETEARVLALLGQSENPCIPQLFHFDPLGGSLGSAFLLRQYARGSTVLEMESLLTPENRQAIDRRLGFLAKMIGKHVALSFGPLERVANGTGCHSWRQAFIALFEEALRDSEDMFVHLPYAEIRQQITRLSPALEEITTPQLVIVNLGRPSEVLIDPELKQLSGVVDLGSAFWGDVLLAEIFDNPSSAVLEGYGISISHKRLEGIRLLLRDRNTEKINDYSRNDGYR</sequence>
<evidence type="ECO:0008006" key="3">
    <source>
        <dbReference type="Google" id="ProtNLM"/>
    </source>
</evidence>
<dbReference type="InterPro" id="IPR051678">
    <property type="entry name" value="AGP_Transferase"/>
</dbReference>
<keyword evidence="2" id="KW-1185">Reference proteome</keyword>
<organism evidence="1 2">
    <name type="scientific">Elaphomyces granulatus</name>
    <dbReference type="NCBI Taxonomy" id="519963"/>
    <lineage>
        <taxon>Eukaryota</taxon>
        <taxon>Fungi</taxon>
        <taxon>Dikarya</taxon>
        <taxon>Ascomycota</taxon>
        <taxon>Pezizomycotina</taxon>
        <taxon>Eurotiomycetes</taxon>
        <taxon>Eurotiomycetidae</taxon>
        <taxon>Eurotiales</taxon>
        <taxon>Elaphomycetaceae</taxon>
        <taxon>Elaphomyces</taxon>
    </lineage>
</organism>
<name>A0A232M4Y9_9EURO</name>
<dbReference type="SUPFAM" id="SSF56112">
    <property type="entry name" value="Protein kinase-like (PK-like)"/>
    <property type="match status" value="1"/>
</dbReference>
<dbReference type="Proteomes" id="UP000243515">
    <property type="component" value="Unassembled WGS sequence"/>
</dbReference>
<dbReference type="InterPro" id="IPR011009">
    <property type="entry name" value="Kinase-like_dom_sf"/>
</dbReference>
<reference evidence="1 2" key="1">
    <citation type="journal article" date="2015" name="Environ. Microbiol.">
        <title>Metagenome sequence of Elaphomyces granulatus from sporocarp tissue reveals Ascomycota ectomycorrhizal fingerprints of genome expansion and a Proteobacteria-rich microbiome.</title>
        <authorList>
            <person name="Quandt C.A."/>
            <person name="Kohler A."/>
            <person name="Hesse C.N."/>
            <person name="Sharpton T.J."/>
            <person name="Martin F."/>
            <person name="Spatafora J.W."/>
        </authorList>
    </citation>
    <scope>NUCLEOTIDE SEQUENCE [LARGE SCALE GENOMIC DNA]</scope>
    <source>
        <strain evidence="1 2">OSC145934</strain>
    </source>
</reference>
<comment type="caution">
    <text evidence="1">The sequence shown here is derived from an EMBL/GenBank/DDBJ whole genome shotgun (WGS) entry which is preliminary data.</text>
</comment>
<protein>
    <recommendedName>
        <fullName evidence="3">Aminoglycoside phosphotransferase domain-containing protein</fullName>
    </recommendedName>
</protein>
<dbReference type="PANTHER" id="PTHR21310:SF59">
    <property type="entry name" value="AMINOGLYCOSIDE PHOSPHOTRANSFERASE DOMAIN-CONTAINING PROTEIN"/>
    <property type="match status" value="1"/>
</dbReference>
<dbReference type="OrthoDB" id="5210591at2759"/>
<accession>A0A232M4Y9</accession>
<proteinExistence type="predicted"/>
<evidence type="ECO:0000313" key="2">
    <source>
        <dbReference type="Proteomes" id="UP000243515"/>
    </source>
</evidence>
<gene>
    <name evidence="1" type="ORF">Egran_00779</name>
</gene>
<dbReference type="AlphaFoldDB" id="A0A232M4Y9"/>
<evidence type="ECO:0000313" key="1">
    <source>
        <dbReference type="EMBL" id="OXV11456.1"/>
    </source>
</evidence>
<dbReference type="PANTHER" id="PTHR21310">
    <property type="entry name" value="AMINOGLYCOSIDE PHOSPHOTRANSFERASE-RELATED-RELATED"/>
    <property type="match status" value="1"/>
</dbReference>
<dbReference type="EMBL" id="NPHW01002458">
    <property type="protein sequence ID" value="OXV11456.1"/>
    <property type="molecule type" value="Genomic_DNA"/>
</dbReference>